<protein>
    <submittedName>
        <fullName evidence="1">Uncharacterized protein</fullName>
    </submittedName>
</protein>
<organism evidence="1">
    <name type="scientific">viral metagenome</name>
    <dbReference type="NCBI Taxonomy" id="1070528"/>
    <lineage>
        <taxon>unclassified sequences</taxon>
        <taxon>metagenomes</taxon>
        <taxon>organismal metagenomes</taxon>
    </lineage>
</organism>
<dbReference type="EMBL" id="MN738790">
    <property type="protein sequence ID" value="QHT37183.1"/>
    <property type="molecule type" value="Genomic_DNA"/>
</dbReference>
<reference evidence="1" key="1">
    <citation type="journal article" date="2020" name="Nature">
        <title>Giant virus diversity and host interactions through global metagenomics.</title>
        <authorList>
            <person name="Schulz F."/>
            <person name="Roux S."/>
            <person name="Paez-Espino D."/>
            <person name="Jungbluth S."/>
            <person name="Walsh D.A."/>
            <person name="Denef V.J."/>
            <person name="McMahon K.D."/>
            <person name="Konstantinidis K.T."/>
            <person name="Eloe-Fadrosh E.A."/>
            <person name="Kyrpides N.C."/>
            <person name="Woyke T."/>
        </authorList>
    </citation>
    <scope>NUCLEOTIDE SEQUENCE</scope>
    <source>
        <strain evidence="1">GVMAG-S-ERX555967-131</strain>
    </source>
</reference>
<sequence length="35" mass="4155">MGQKDIWEIATPQEKCHKYLCSNVSYLRLKISKQD</sequence>
<evidence type="ECO:0000313" key="1">
    <source>
        <dbReference type="EMBL" id="QHT37183.1"/>
    </source>
</evidence>
<proteinExistence type="predicted"/>
<name>A0A6C0F9A6_9ZZZZ</name>
<accession>A0A6C0F9A6</accession>
<dbReference type="AlphaFoldDB" id="A0A6C0F9A6"/>